<evidence type="ECO:0000313" key="5">
    <source>
        <dbReference type="Proteomes" id="UP000015559"/>
    </source>
</evidence>
<organism evidence="4 5">
    <name type="scientific">Sulfuricella denitrificans (strain DSM 22764 / NBRC 105220 / skB26)</name>
    <dbReference type="NCBI Taxonomy" id="1163617"/>
    <lineage>
        <taxon>Bacteria</taxon>
        <taxon>Pseudomonadati</taxon>
        <taxon>Pseudomonadota</taxon>
        <taxon>Betaproteobacteria</taxon>
        <taxon>Nitrosomonadales</taxon>
        <taxon>Sulfuricellaceae</taxon>
        <taxon>Sulfuricella</taxon>
    </lineage>
</organism>
<dbReference type="STRING" id="1163617.SCD_n01975"/>
<evidence type="ECO:0000259" key="3">
    <source>
        <dbReference type="Pfam" id="PF00263"/>
    </source>
</evidence>
<evidence type="ECO:0000313" key="4">
    <source>
        <dbReference type="EMBL" id="BAN35786.1"/>
    </source>
</evidence>
<evidence type="ECO:0000256" key="2">
    <source>
        <dbReference type="SAM" id="SignalP"/>
    </source>
</evidence>
<dbReference type="InterPro" id="IPR004846">
    <property type="entry name" value="T2SS/T3SS_dom"/>
</dbReference>
<comment type="similarity">
    <text evidence="1">Belongs to the bacterial secretin family.</text>
</comment>
<dbReference type="Proteomes" id="UP000015559">
    <property type="component" value="Chromosome"/>
</dbReference>
<dbReference type="GO" id="GO:0009306">
    <property type="term" value="P:protein secretion"/>
    <property type="evidence" value="ECO:0007669"/>
    <property type="project" value="InterPro"/>
</dbReference>
<protein>
    <submittedName>
        <fullName evidence="4">NolW domain-containing protein</fullName>
    </submittedName>
</protein>
<feature type="chain" id="PRO_5004545603" evidence="2">
    <location>
        <begin position="21"/>
        <end position="287"/>
    </location>
</feature>
<dbReference type="EMBL" id="AP013066">
    <property type="protein sequence ID" value="BAN35786.1"/>
    <property type="molecule type" value="Genomic_DNA"/>
</dbReference>
<dbReference type="eggNOG" id="COG1450">
    <property type="taxonomic scope" value="Bacteria"/>
</dbReference>
<dbReference type="RefSeq" id="WP_009204981.1">
    <property type="nucleotide sequence ID" value="NC_022357.1"/>
</dbReference>
<feature type="signal peptide" evidence="2">
    <location>
        <begin position="1"/>
        <end position="20"/>
    </location>
</feature>
<keyword evidence="5" id="KW-1185">Reference proteome</keyword>
<dbReference type="Pfam" id="PF00263">
    <property type="entry name" value="Secretin"/>
    <property type="match status" value="1"/>
</dbReference>
<sequence>MLKKLIVTLLLSMLAMAAQADYPLKIIPLKHHSAEELIPVIRPMLGDGENIGGMNYQLFVRASDKGMRDIELLLAELDRARKNLKITLQQDVTRSGGATSQGVSGEGRVGDMRVIASSRGESGSRGGLVIGGAEEDSLRYRITRSTGSSRDNNSQFINVLEGAPAFIRVGQSLPYVQRFLVFAGNRVAYGQDTQFLNVTTGFDVLPRLNGDRVELEIAPRLSFVGNGGIQDVRFQELRTTVSAKLGEWVELGGMTSGRDEVSRAILETASTQSGERRTVRLKVEEGR</sequence>
<gene>
    <name evidence="4" type="ORF">SCD_n01975</name>
</gene>
<name>S6AHZ5_SULDS</name>
<dbReference type="OrthoDB" id="5401600at2"/>
<reference evidence="4 5" key="1">
    <citation type="journal article" date="2012" name="Appl. Environ. Microbiol.">
        <title>Draft genome sequence of a psychrotolerant sulfur-oxidizing bacterium, Sulfuricella denitrificans skB26, and proteomic insights into cold adaptation.</title>
        <authorList>
            <person name="Watanabe T."/>
            <person name="Kojima H."/>
            <person name="Fukui M."/>
        </authorList>
    </citation>
    <scope>NUCLEOTIDE SEQUENCE [LARGE SCALE GENOMIC DNA]</scope>
    <source>
        <strain evidence="5">skB26</strain>
    </source>
</reference>
<dbReference type="KEGG" id="sdr:SCD_n01975"/>
<keyword evidence="2" id="KW-0732">Signal</keyword>
<proteinExistence type="inferred from homology"/>
<dbReference type="HOGENOM" id="CLU_084459_0_0_4"/>
<feature type="domain" description="Type II/III secretion system secretin-like" evidence="3">
    <location>
        <begin position="155"/>
        <end position="260"/>
    </location>
</feature>
<evidence type="ECO:0000256" key="1">
    <source>
        <dbReference type="RuleBase" id="RU004003"/>
    </source>
</evidence>
<accession>S6AHZ5</accession>
<dbReference type="AlphaFoldDB" id="S6AHZ5"/>